<reference evidence="11 12" key="1">
    <citation type="submission" date="2023-08" db="EMBL/GenBank/DDBJ databases">
        <title>Black Yeasts Isolated from many extreme environments.</title>
        <authorList>
            <person name="Coleine C."/>
            <person name="Stajich J.E."/>
            <person name="Selbmann L."/>
        </authorList>
    </citation>
    <scope>NUCLEOTIDE SEQUENCE [LARGE SCALE GENOMIC DNA]</scope>
    <source>
        <strain evidence="11 12">CCFEE 5792</strain>
    </source>
</reference>
<dbReference type="SUPFAM" id="SSF56112">
    <property type="entry name" value="Protein kinase-like (PK-like)"/>
    <property type="match status" value="1"/>
</dbReference>
<dbReference type="Pfam" id="PF00069">
    <property type="entry name" value="Pkinase"/>
    <property type="match status" value="1"/>
</dbReference>
<evidence type="ECO:0000256" key="2">
    <source>
        <dbReference type="ARBA" id="ARBA00022527"/>
    </source>
</evidence>
<dbReference type="GO" id="GO:0050684">
    <property type="term" value="P:regulation of mRNA processing"/>
    <property type="evidence" value="ECO:0007669"/>
    <property type="project" value="TreeGrafter"/>
</dbReference>
<evidence type="ECO:0000256" key="1">
    <source>
        <dbReference type="ARBA" id="ARBA00012513"/>
    </source>
</evidence>
<evidence type="ECO:0000256" key="4">
    <source>
        <dbReference type="ARBA" id="ARBA00022741"/>
    </source>
</evidence>
<dbReference type="GO" id="GO:0004674">
    <property type="term" value="F:protein serine/threonine kinase activity"/>
    <property type="evidence" value="ECO:0007669"/>
    <property type="project" value="UniProtKB-KW"/>
</dbReference>
<keyword evidence="3" id="KW-0808">Transferase</keyword>
<evidence type="ECO:0000256" key="9">
    <source>
        <dbReference type="PROSITE-ProRule" id="PRU10141"/>
    </source>
</evidence>
<evidence type="ECO:0000313" key="11">
    <source>
        <dbReference type="EMBL" id="KAK5042850.1"/>
    </source>
</evidence>
<keyword evidence="4 9" id="KW-0547">Nucleotide-binding</keyword>
<dbReference type="PANTHER" id="PTHR47634:SF9">
    <property type="entry name" value="PROTEIN KINASE DOMAIN-CONTAINING PROTEIN-RELATED"/>
    <property type="match status" value="1"/>
</dbReference>
<evidence type="ECO:0000259" key="10">
    <source>
        <dbReference type="PROSITE" id="PS50011"/>
    </source>
</evidence>
<evidence type="ECO:0000256" key="5">
    <source>
        <dbReference type="ARBA" id="ARBA00022777"/>
    </source>
</evidence>
<keyword evidence="12" id="KW-1185">Reference proteome</keyword>
<comment type="catalytic activity">
    <reaction evidence="8">
        <text>L-seryl-[protein] + ATP = O-phospho-L-seryl-[protein] + ADP + H(+)</text>
        <dbReference type="Rhea" id="RHEA:17989"/>
        <dbReference type="Rhea" id="RHEA-COMP:9863"/>
        <dbReference type="Rhea" id="RHEA-COMP:11604"/>
        <dbReference type="ChEBI" id="CHEBI:15378"/>
        <dbReference type="ChEBI" id="CHEBI:29999"/>
        <dbReference type="ChEBI" id="CHEBI:30616"/>
        <dbReference type="ChEBI" id="CHEBI:83421"/>
        <dbReference type="ChEBI" id="CHEBI:456216"/>
        <dbReference type="EC" id="2.7.11.1"/>
    </reaction>
</comment>
<feature type="binding site" evidence="9">
    <location>
        <position position="72"/>
    </location>
    <ligand>
        <name>ATP</name>
        <dbReference type="ChEBI" id="CHEBI:30616"/>
    </ligand>
</feature>
<dbReference type="PROSITE" id="PS50011">
    <property type="entry name" value="PROTEIN_KINASE_DOM"/>
    <property type="match status" value="1"/>
</dbReference>
<dbReference type="GO" id="GO:0000245">
    <property type="term" value="P:spliceosomal complex assembly"/>
    <property type="evidence" value="ECO:0007669"/>
    <property type="project" value="TreeGrafter"/>
</dbReference>
<dbReference type="Gene3D" id="1.10.510.10">
    <property type="entry name" value="Transferase(Phosphotransferase) domain 1"/>
    <property type="match status" value="1"/>
</dbReference>
<gene>
    <name evidence="11" type="ORF">LTR84_012443</name>
</gene>
<evidence type="ECO:0000256" key="6">
    <source>
        <dbReference type="ARBA" id="ARBA00022840"/>
    </source>
</evidence>
<dbReference type="GO" id="GO:0005524">
    <property type="term" value="F:ATP binding"/>
    <property type="evidence" value="ECO:0007669"/>
    <property type="project" value="UniProtKB-UniRule"/>
</dbReference>
<dbReference type="InterPro" id="IPR017441">
    <property type="entry name" value="Protein_kinase_ATP_BS"/>
</dbReference>
<dbReference type="GeneID" id="89980587"/>
<accession>A0AAV9MRI9</accession>
<dbReference type="Proteomes" id="UP001358417">
    <property type="component" value="Unassembled WGS sequence"/>
</dbReference>
<dbReference type="PROSITE" id="PS00107">
    <property type="entry name" value="PROTEIN_KINASE_ATP"/>
    <property type="match status" value="1"/>
</dbReference>
<protein>
    <recommendedName>
        <fullName evidence="1">non-specific serine/threonine protein kinase</fullName>
        <ecNumber evidence="1">2.7.11.1</ecNumber>
    </recommendedName>
</protein>
<dbReference type="InterPro" id="IPR011009">
    <property type="entry name" value="Kinase-like_dom_sf"/>
</dbReference>
<keyword evidence="2" id="KW-0723">Serine/threonine-protein kinase</keyword>
<evidence type="ECO:0000256" key="3">
    <source>
        <dbReference type="ARBA" id="ARBA00022679"/>
    </source>
</evidence>
<comment type="catalytic activity">
    <reaction evidence="7">
        <text>L-threonyl-[protein] + ATP = O-phospho-L-threonyl-[protein] + ADP + H(+)</text>
        <dbReference type="Rhea" id="RHEA:46608"/>
        <dbReference type="Rhea" id="RHEA-COMP:11060"/>
        <dbReference type="Rhea" id="RHEA-COMP:11605"/>
        <dbReference type="ChEBI" id="CHEBI:15378"/>
        <dbReference type="ChEBI" id="CHEBI:30013"/>
        <dbReference type="ChEBI" id="CHEBI:30616"/>
        <dbReference type="ChEBI" id="CHEBI:61977"/>
        <dbReference type="ChEBI" id="CHEBI:456216"/>
        <dbReference type="EC" id="2.7.11.1"/>
    </reaction>
</comment>
<dbReference type="SMART" id="SM00220">
    <property type="entry name" value="S_TKc"/>
    <property type="match status" value="1"/>
</dbReference>
<name>A0AAV9MRI9_9EURO</name>
<proteinExistence type="predicted"/>
<dbReference type="AlphaFoldDB" id="A0AAV9MRI9"/>
<dbReference type="Gene3D" id="3.30.200.20">
    <property type="entry name" value="Phosphorylase Kinase, domain 1"/>
    <property type="match status" value="1"/>
</dbReference>
<dbReference type="EMBL" id="JAVRRD010000079">
    <property type="protein sequence ID" value="KAK5042850.1"/>
    <property type="molecule type" value="Genomic_DNA"/>
</dbReference>
<evidence type="ECO:0000313" key="12">
    <source>
        <dbReference type="Proteomes" id="UP001358417"/>
    </source>
</evidence>
<feature type="domain" description="Protein kinase" evidence="10">
    <location>
        <begin position="43"/>
        <end position="376"/>
    </location>
</feature>
<dbReference type="InterPro" id="IPR000719">
    <property type="entry name" value="Prot_kinase_dom"/>
</dbReference>
<organism evidence="11 12">
    <name type="scientific">Exophiala bonariae</name>
    <dbReference type="NCBI Taxonomy" id="1690606"/>
    <lineage>
        <taxon>Eukaryota</taxon>
        <taxon>Fungi</taxon>
        <taxon>Dikarya</taxon>
        <taxon>Ascomycota</taxon>
        <taxon>Pezizomycotina</taxon>
        <taxon>Eurotiomycetes</taxon>
        <taxon>Chaetothyriomycetidae</taxon>
        <taxon>Chaetothyriales</taxon>
        <taxon>Herpotrichiellaceae</taxon>
        <taxon>Exophiala</taxon>
    </lineage>
</organism>
<keyword evidence="5" id="KW-0418">Kinase</keyword>
<dbReference type="RefSeq" id="XP_064699744.1">
    <property type="nucleotide sequence ID" value="XM_064855964.1"/>
</dbReference>
<keyword evidence="6 9" id="KW-0067">ATP-binding</keyword>
<sequence length="460" mass="52536">MEKIYDLYGTSNLLLFNEESILDYEPGGYHPVVLGDTLKNGRYKIYHKLGHGGFSTVWVARDAVREQWVAIKIVKAKWSDQFRELLALRALSEHAKGNLGSKYIVQLVDDFRTEGPNGSHLCLVLELLGPTINITVDDYHQVGERLDAESIVKISTQLLEALTFLHEKGFAHGDLSVRNLAFNSGRLSRLSEKELFEILGPSESEDVTRIDGRALEESVPRQLVKSTEWTGWPDEDDDEDENIRLIDLGEAFTRENMPAKLAQPEGLQAPETIFTDKFDSRLDLWRAGLIIYYLTFGVLPFQWFRIDSLVASMIDLVGELPKEWQPKWRQLRVVFNENVDDQELQGLLPVIKGLMVFSPADRISASDAFALIKSSYGESCAESLNLRLTNPYRRNHMLAYIVERVAAKKDATSNNHREENTSIVVEEMWRYHGLLIVTKEDSSPDFDPSRYRKDSYPAFY</sequence>
<evidence type="ECO:0000256" key="8">
    <source>
        <dbReference type="ARBA" id="ARBA00048679"/>
    </source>
</evidence>
<comment type="caution">
    <text evidence="11">The sequence shown here is derived from an EMBL/GenBank/DDBJ whole genome shotgun (WGS) entry which is preliminary data.</text>
</comment>
<dbReference type="EC" id="2.7.11.1" evidence="1"/>
<evidence type="ECO:0000256" key="7">
    <source>
        <dbReference type="ARBA" id="ARBA00047899"/>
    </source>
</evidence>
<dbReference type="InterPro" id="IPR051334">
    <property type="entry name" value="SRPK"/>
</dbReference>
<dbReference type="PANTHER" id="PTHR47634">
    <property type="entry name" value="PROTEIN KINASE DOMAIN-CONTAINING PROTEIN-RELATED"/>
    <property type="match status" value="1"/>
</dbReference>